<protein>
    <submittedName>
        <fullName evidence="1">Uncharacterized protein</fullName>
    </submittedName>
</protein>
<dbReference type="EMBL" id="JAWDGP010006323">
    <property type="protein sequence ID" value="KAK3743107.1"/>
    <property type="molecule type" value="Genomic_DNA"/>
</dbReference>
<evidence type="ECO:0000313" key="1">
    <source>
        <dbReference type="EMBL" id="KAK3743107.1"/>
    </source>
</evidence>
<accession>A0AAE0YF31</accession>
<proteinExistence type="predicted"/>
<gene>
    <name evidence="1" type="ORF">RRG08_063970</name>
</gene>
<evidence type="ECO:0000313" key="2">
    <source>
        <dbReference type="Proteomes" id="UP001283361"/>
    </source>
</evidence>
<reference evidence="1" key="1">
    <citation type="journal article" date="2023" name="G3 (Bethesda)">
        <title>A reference genome for the long-term kleptoplast-retaining sea slug Elysia crispata morphotype clarki.</title>
        <authorList>
            <person name="Eastman K.E."/>
            <person name="Pendleton A.L."/>
            <person name="Shaikh M.A."/>
            <person name="Suttiyut T."/>
            <person name="Ogas R."/>
            <person name="Tomko P."/>
            <person name="Gavelis G."/>
            <person name="Widhalm J.R."/>
            <person name="Wisecaver J.H."/>
        </authorList>
    </citation>
    <scope>NUCLEOTIDE SEQUENCE</scope>
    <source>
        <strain evidence="1">ECLA1</strain>
    </source>
</reference>
<organism evidence="1 2">
    <name type="scientific">Elysia crispata</name>
    <name type="common">lettuce slug</name>
    <dbReference type="NCBI Taxonomy" id="231223"/>
    <lineage>
        <taxon>Eukaryota</taxon>
        <taxon>Metazoa</taxon>
        <taxon>Spiralia</taxon>
        <taxon>Lophotrochozoa</taxon>
        <taxon>Mollusca</taxon>
        <taxon>Gastropoda</taxon>
        <taxon>Heterobranchia</taxon>
        <taxon>Euthyneura</taxon>
        <taxon>Panpulmonata</taxon>
        <taxon>Sacoglossa</taxon>
        <taxon>Placobranchoidea</taxon>
        <taxon>Plakobranchidae</taxon>
        <taxon>Elysia</taxon>
    </lineage>
</organism>
<dbReference type="AlphaFoldDB" id="A0AAE0YF31"/>
<keyword evidence="2" id="KW-1185">Reference proteome</keyword>
<dbReference type="Proteomes" id="UP001283361">
    <property type="component" value="Unassembled WGS sequence"/>
</dbReference>
<sequence length="84" mass="9504">MSARVLIRIHTAPGLLHCMCKDSIRVGEAQQCDNAAHRTTSPTGKHRGPLVCYSPSLWSGVNHWFDSQRLLYLSTRRQRAMVLD</sequence>
<comment type="caution">
    <text evidence="1">The sequence shown here is derived from an EMBL/GenBank/DDBJ whole genome shotgun (WGS) entry which is preliminary data.</text>
</comment>
<name>A0AAE0YF31_9GAST</name>